<dbReference type="InterPro" id="IPR036938">
    <property type="entry name" value="PAP2/HPO_sf"/>
</dbReference>
<keyword evidence="9" id="KW-1185">Reference proteome</keyword>
<proteinExistence type="inferred from homology"/>
<dbReference type="InterPro" id="IPR043216">
    <property type="entry name" value="PAP-like"/>
</dbReference>
<feature type="domain" description="Phosphatidic acid phosphatase type 2/haloperoxidase" evidence="7">
    <location>
        <begin position="70"/>
        <end position="205"/>
    </location>
</feature>
<dbReference type="Gene3D" id="1.20.144.10">
    <property type="entry name" value="Phosphatidic acid phosphatase type 2/haloperoxidase"/>
    <property type="match status" value="1"/>
</dbReference>
<evidence type="ECO:0000313" key="8">
    <source>
        <dbReference type="EMBL" id="KNC54782.1"/>
    </source>
</evidence>
<gene>
    <name evidence="8" type="ORF">AMSG_01634</name>
</gene>
<feature type="transmembrane region" description="Helical" evidence="6">
    <location>
        <begin position="34"/>
        <end position="55"/>
    </location>
</feature>
<dbReference type="GO" id="GO:0008195">
    <property type="term" value="F:phosphatidate phosphatase activity"/>
    <property type="evidence" value="ECO:0007669"/>
    <property type="project" value="TreeGrafter"/>
</dbReference>
<dbReference type="SMART" id="SM00014">
    <property type="entry name" value="acidPPc"/>
    <property type="match status" value="1"/>
</dbReference>
<dbReference type="Proteomes" id="UP000054408">
    <property type="component" value="Unassembled WGS sequence"/>
</dbReference>
<dbReference type="SUPFAM" id="SSF48317">
    <property type="entry name" value="Acid phosphatase/Vanadium-dependent haloperoxidase"/>
    <property type="match status" value="1"/>
</dbReference>
<evidence type="ECO:0000313" key="9">
    <source>
        <dbReference type="Proteomes" id="UP000054408"/>
    </source>
</evidence>
<dbReference type="AlphaFoldDB" id="A0A0L0DRA7"/>
<protein>
    <submittedName>
        <fullName evidence="8">Lipid phosphate phosphatase 2</fullName>
    </submittedName>
</protein>
<dbReference type="RefSeq" id="XP_013761682.1">
    <property type="nucleotide sequence ID" value="XM_013906228.1"/>
</dbReference>
<feature type="transmembrane region" description="Helical" evidence="6">
    <location>
        <begin position="67"/>
        <end position="89"/>
    </location>
</feature>
<keyword evidence="3 6" id="KW-0812">Transmembrane</keyword>
<dbReference type="OrthoDB" id="10030083at2759"/>
<sequence>MMILVGLIPPRKVAWSVTDSSISKSHEESSVPTWSVPIIGLALLGCVFATVQLRAQAPLSRSTLSAQLAYGVVTLGLVLGATGIVTALMKAGVGRLRPHFLAVCRPEQASNATDAPWICTGDSAKIAEARRSFPSGHTSVMFAGSVTASAFVIAALGPDLAVAAALLPIPVAVVVGMSRIWDHAHYPTDVVGGAILGSVVAVVGVALRFRFATAREHALLFPRRHRTGTPRKKGYCREAT</sequence>
<dbReference type="STRING" id="461836.A0A0L0DRA7"/>
<dbReference type="GO" id="GO:0046839">
    <property type="term" value="P:phospholipid dephosphorylation"/>
    <property type="evidence" value="ECO:0007669"/>
    <property type="project" value="TreeGrafter"/>
</dbReference>
<comment type="subcellular location">
    <subcellularLocation>
        <location evidence="1">Membrane</location>
        <topology evidence="1">Multi-pass membrane protein</topology>
    </subcellularLocation>
</comment>
<evidence type="ECO:0000256" key="4">
    <source>
        <dbReference type="ARBA" id="ARBA00022989"/>
    </source>
</evidence>
<dbReference type="GO" id="GO:0006644">
    <property type="term" value="P:phospholipid metabolic process"/>
    <property type="evidence" value="ECO:0007669"/>
    <property type="project" value="InterPro"/>
</dbReference>
<feature type="transmembrane region" description="Helical" evidence="6">
    <location>
        <begin position="190"/>
        <end position="209"/>
    </location>
</feature>
<accession>A0A0L0DRA7</accession>
<evidence type="ECO:0000259" key="7">
    <source>
        <dbReference type="SMART" id="SM00014"/>
    </source>
</evidence>
<evidence type="ECO:0000256" key="3">
    <source>
        <dbReference type="ARBA" id="ARBA00022692"/>
    </source>
</evidence>
<dbReference type="Pfam" id="PF01569">
    <property type="entry name" value="PAP2"/>
    <property type="match status" value="1"/>
</dbReference>
<evidence type="ECO:0000256" key="6">
    <source>
        <dbReference type="SAM" id="Phobius"/>
    </source>
</evidence>
<evidence type="ECO:0000256" key="5">
    <source>
        <dbReference type="ARBA" id="ARBA00023136"/>
    </source>
</evidence>
<dbReference type="EMBL" id="GL349438">
    <property type="protein sequence ID" value="KNC54782.1"/>
    <property type="molecule type" value="Genomic_DNA"/>
</dbReference>
<dbReference type="InterPro" id="IPR000326">
    <property type="entry name" value="PAP2/HPO"/>
</dbReference>
<dbReference type="GeneID" id="25561378"/>
<dbReference type="GO" id="GO:0016020">
    <property type="term" value="C:membrane"/>
    <property type="evidence" value="ECO:0007669"/>
    <property type="project" value="UniProtKB-SubCell"/>
</dbReference>
<reference evidence="8 9" key="1">
    <citation type="submission" date="2010-05" db="EMBL/GenBank/DDBJ databases">
        <title>The Genome Sequence of Thecamonas trahens ATCC 50062.</title>
        <authorList>
            <consortium name="The Broad Institute Genome Sequencing Platform"/>
            <person name="Russ C."/>
            <person name="Cuomo C."/>
            <person name="Shea T."/>
            <person name="Young S.K."/>
            <person name="Zeng Q."/>
            <person name="Koehrsen M."/>
            <person name="Haas B."/>
            <person name="Borodovsky M."/>
            <person name="Guigo R."/>
            <person name="Alvarado L."/>
            <person name="Berlin A."/>
            <person name="Bochicchio J."/>
            <person name="Borenstein D."/>
            <person name="Chapman S."/>
            <person name="Chen Z."/>
            <person name="Freedman E."/>
            <person name="Gellesch M."/>
            <person name="Goldberg J."/>
            <person name="Griggs A."/>
            <person name="Gujja S."/>
            <person name="Heilman E."/>
            <person name="Heiman D."/>
            <person name="Hepburn T."/>
            <person name="Howarth C."/>
            <person name="Jen D."/>
            <person name="Larson L."/>
            <person name="Mehta T."/>
            <person name="Park D."/>
            <person name="Pearson M."/>
            <person name="Roberts A."/>
            <person name="Saif S."/>
            <person name="Shenoy N."/>
            <person name="Sisk P."/>
            <person name="Stolte C."/>
            <person name="Sykes S."/>
            <person name="Thomson T."/>
            <person name="Walk T."/>
            <person name="White J."/>
            <person name="Yandava C."/>
            <person name="Burger G."/>
            <person name="Gray M.W."/>
            <person name="Holland P.W.H."/>
            <person name="King N."/>
            <person name="Lang F.B.F."/>
            <person name="Roger A.J."/>
            <person name="Ruiz-Trillo I."/>
            <person name="Lander E."/>
            <person name="Nusbaum C."/>
        </authorList>
    </citation>
    <scope>NUCLEOTIDE SEQUENCE [LARGE SCALE GENOMIC DNA]</scope>
    <source>
        <strain evidence="8 9">ATCC 50062</strain>
    </source>
</reference>
<dbReference type="eggNOG" id="KOG3030">
    <property type="taxonomic scope" value="Eukaryota"/>
</dbReference>
<evidence type="ECO:0000256" key="2">
    <source>
        <dbReference type="ARBA" id="ARBA00008816"/>
    </source>
</evidence>
<keyword evidence="4 6" id="KW-1133">Transmembrane helix</keyword>
<dbReference type="PANTHER" id="PTHR10165:SF35">
    <property type="entry name" value="RE23632P"/>
    <property type="match status" value="1"/>
</dbReference>
<keyword evidence="5 6" id="KW-0472">Membrane</keyword>
<feature type="transmembrane region" description="Helical" evidence="6">
    <location>
        <begin position="140"/>
        <end position="170"/>
    </location>
</feature>
<evidence type="ECO:0000256" key="1">
    <source>
        <dbReference type="ARBA" id="ARBA00004141"/>
    </source>
</evidence>
<organism evidence="8 9">
    <name type="scientific">Thecamonas trahens ATCC 50062</name>
    <dbReference type="NCBI Taxonomy" id="461836"/>
    <lineage>
        <taxon>Eukaryota</taxon>
        <taxon>Apusozoa</taxon>
        <taxon>Apusomonadida</taxon>
        <taxon>Apusomonadidae</taxon>
        <taxon>Thecamonas</taxon>
    </lineage>
</organism>
<comment type="similarity">
    <text evidence="2">Belongs to the PA-phosphatase related phosphoesterase family.</text>
</comment>
<name>A0A0L0DRA7_THETB</name>
<dbReference type="PANTHER" id="PTHR10165">
    <property type="entry name" value="LIPID PHOSPHATE PHOSPHATASE"/>
    <property type="match status" value="1"/>
</dbReference>